<evidence type="ECO:0000313" key="7">
    <source>
        <dbReference type="EMBL" id="EPX57608.1"/>
    </source>
</evidence>
<dbReference type="PROSITE" id="PS50885">
    <property type="entry name" value="HAMP"/>
    <property type="match status" value="1"/>
</dbReference>
<dbReference type="SMART" id="SM00304">
    <property type="entry name" value="HAMP"/>
    <property type="match status" value="1"/>
</dbReference>
<dbReference type="PANTHER" id="PTHR32089:SF112">
    <property type="entry name" value="LYSOZYME-LIKE PROTEIN-RELATED"/>
    <property type="match status" value="1"/>
</dbReference>
<evidence type="ECO:0000259" key="6">
    <source>
        <dbReference type="PROSITE" id="PS50885"/>
    </source>
</evidence>
<feature type="transmembrane region" description="Helical" evidence="4">
    <location>
        <begin position="300"/>
        <end position="319"/>
    </location>
</feature>
<dbReference type="Pfam" id="PF00015">
    <property type="entry name" value="MCPsignal"/>
    <property type="match status" value="1"/>
</dbReference>
<protein>
    <submittedName>
        <fullName evidence="7">Methyl accepting chemotaxis protein</fullName>
    </submittedName>
</protein>
<sequence length="650" mass="70750">MFLGGRKRRPLPRTKVPRFMRVPLLNSLKLRGRLTLYVTLLALIPLGVTSLGGVLSTQWVLKAQVNEMLRIEAEGLKDLVEASLVERETSVRSWAEDALVREALLSGRPEQSDEVLVRLQSHYNTFAGLVLFTDEGRALSASTSALRDSFQGQDEAVRESVWFRAAQQGQFTSSTLTREDPIFGMPVLHLAAPVLDPSNGRRLGVLLAAYDWGQVGEVVKAALARARARKNNSFALEVRSASGTVLFNSRGQEAWNVPDAVTAEAIDDDVLRDVGDGWHFVAMADPAEVHAPVTRMRQAFLLNLLVVGALVSMCALVLGRTITRPIVQLHQVVRHIVRTGDLAQKPEVHSRDEVGELAESFLQMVEKLRATTDSLQRGTRVLTDTVAALTRAAEQEESNITRQAAALQQTQVTAQEIKQTSLLAAERAGAVLQVASRAEELGKGGVRALTESMSGFETLRAQVDEMSVQIGQLNERAQRIGGITLTVKGLADRSNMLALNAAIEAVRSGEHGKGFGIVAKEIRTLANQSIHSTEQVGSLLEDITQSILKTVELSEQGQKRMDSGLAQVRSSGDSIQALSGIVQDNMSAVRQIAHAVNQQNAGIQEIFNALTDMSSLMHETMLGLQATQSVTGELREVAQQMEKVASSYRV</sequence>
<keyword evidence="1 3" id="KW-0807">Transducer</keyword>
<dbReference type="GO" id="GO:0016020">
    <property type="term" value="C:membrane"/>
    <property type="evidence" value="ECO:0007669"/>
    <property type="project" value="InterPro"/>
</dbReference>
<dbReference type="CDD" id="cd18773">
    <property type="entry name" value="PDC1_HK_sensor"/>
    <property type="match status" value="1"/>
</dbReference>
<feature type="domain" description="Methyl-accepting transducer" evidence="5">
    <location>
        <begin position="378"/>
        <end position="614"/>
    </location>
</feature>
<dbReference type="Gene3D" id="6.10.340.10">
    <property type="match status" value="1"/>
</dbReference>
<dbReference type="CDD" id="cd06225">
    <property type="entry name" value="HAMP"/>
    <property type="match status" value="1"/>
</dbReference>
<evidence type="ECO:0000256" key="4">
    <source>
        <dbReference type="SAM" id="Phobius"/>
    </source>
</evidence>
<dbReference type="Gene3D" id="3.30.450.20">
    <property type="entry name" value="PAS domain"/>
    <property type="match status" value="1"/>
</dbReference>
<evidence type="ECO:0000313" key="8">
    <source>
        <dbReference type="Proteomes" id="UP000011682"/>
    </source>
</evidence>
<dbReference type="eggNOG" id="COG0840">
    <property type="taxonomic scope" value="Bacteria"/>
</dbReference>
<evidence type="ECO:0000259" key="5">
    <source>
        <dbReference type="PROSITE" id="PS50111"/>
    </source>
</evidence>
<comment type="similarity">
    <text evidence="2">Belongs to the methyl-accepting chemotaxis (MCP) protein family.</text>
</comment>
<evidence type="ECO:0000256" key="3">
    <source>
        <dbReference type="PROSITE-ProRule" id="PRU00284"/>
    </source>
</evidence>
<dbReference type="PANTHER" id="PTHR32089">
    <property type="entry name" value="METHYL-ACCEPTING CHEMOTAXIS PROTEIN MCPB"/>
    <property type="match status" value="1"/>
</dbReference>
<accession>S9QM92</accession>
<dbReference type="AlphaFoldDB" id="S9QM92"/>
<dbReference type="GO" id="GO:0007165">
    <property type="term" value="P:signal transduction"/>
    <property type="evidence" value="ECO:0007669"/>
    <property type="project" value="UniProtKB-KW"/>
</dbReference>
<keyword evidence="4" id="KW-1133">Transmembrane helix</keyword>
<evidence type="ECO:0000256" key="1">
    <source>
        <dbReference type="ARBA" id="ARBA00023224"/>
    </source>
</evidence>
<dbReference type="SUPFAM" id="SSF58104">
    <property type="entry name" value="Methyl-accepting chemotaxis protein (MCP) signaling domain"/>
    <property type="match status" value="1"/>
</dbReference>
<dbReference type="InterPro" id="IPR003660">
    <property type="entry name" value="HAMP_dom"/>
</dbReference>
<dbReference type="Pfam" id="PF00672">
    <property type="entry name" value="HAMP"/>
    <property type="match status" value="1"/>
</dbReference>
<keyword evidence="4" id="KW-0812">Transmembrane</keyword>
<evidence type="ECO:0000256" key="2">
    <source>
        <dbReference type="ARBA" id="ARBA00029447"/>
    </source>
</evidence>
<dbReference type="Gene3D" id="1.10.287.950">
    <property type="entry name" value="Methyl-accepting chemotaxis protein"/>
    <property type="match status" value="1"/>
</dbReference>
<dbReference type="SMART" id="SM00283">
    <property type="entry name" value="MA"/>
    <property type="match status" value="1"/>
</dbReference>
<reference evidence="7" key="1">
    <citation type="submission" date="2013-05" db="EMBL/GenBank/DDBJ databases">
        <title>Genome assembly of Cystobacter fuscus DSM 2262.</title>
        <authorList>
            <person name="Sharma G."/>
            <person name="Khatri I."/>
            <person name="Kaur C."/>
            <person name="Mayilraj S."/>
            <person name="Subramanian S."/>
        </authorList>
    </citation>
    <scope>NUCLEOTIDE SEQUENCE [LARGE SCALE GENOMIC DNA]</scope>
    <source>
        <strain evidence="7">DSM 2262</strain>
    </source>
</reference>
<proteinExistence type="inferred from homology"/>
<feature type="domain" description="HAMP" evidence="6">
    <location>
        <begin position="320"/>
        <end position="373"/>
    </location>
</feature>
<keyword evidence="8" id="KW-1185">Reference proteome</keyword>
<dbReference type="PROSITE" id="PS50111">
    <property type="entry name" value="CHEMOTAXIS_TRANSDUC_2"/>
    <property type="match status" value="1"/>
</dbReference>
<keyword evidence="4" id="KW-0472">Membrane</keyword>
<dbReference type="EMBL" id="ANAH02000034">
    <property type="protein sequence ID" value="EPX57608.1"/>
    <property type="molecule type" value="Genomic_DNA"/>
</dbReference>
<gene>
    <name evidence="7" type="ORF">D187_004848</name>
</gene>
<dbReference type="Proteomes" id="UP000011682">
    <property type="component" value="Unassembled WGS sequence"/>
</dbReference>
<dbReference type="InterPro" id="IPR004089">
    <property type="entry name" value="MCPsignal_dom"/>
</dbReference>
<comment type="caution">
    <text evidence="7">The sequence shown here is derived from an EMBL/GenBank/DDBJ whole genome shotgun (WGS) entry which is preliminary data.</text>
</comment>
<organism evidence="7 8">
    <name type="scientific">Cystobacter fuscus (strain ATCC 25194 / DSM 2262 / NBRC 100088 / M29)</name>
    <dbReference type="NCBI Taxonomy" id="1242864"/>
    <lineage>
        <taxon>Bacteria</taxon>
        <taxon>Pseudomonadati</taxon>
        <taxon>Myxococcota</taxon>
        <taxon>Myxococcia</taxon>
        <taxon>Myxococcales</taxon>
        <taxon>Cystobacterineae</taxon>
        <taxon>Archangiaceae</taxon>
        <taxon>Cystobacter</taxon>
    </lineage>
</organism>
<name>S9QM92_CYSF2</name>